<reference evidence="2" key="1">
    <citation type="submission" date="2022-04" db="EMBL/GenBank/DDBJ databases">
        <title>Carnegiea gigantea Genome sequencing and assembly v2.</title>
        <authorList>
            <person name="Copetti D."/>
            <person name="Sanderson M.J."/>
            <person name="Burquez A."/>
            <person name="Wojciechowski M.F."/>
        </authorList>
    </citation>
    <scope>NUCLEOTIDE SEQUENCE</scope>
    <source>
        <strain evidence="2">SGP5-SGP5p</strain>
        <tissue evidence="2">Aerial part</tissue>
    </source>
</reference>
<feature type="compositionally biased region" description="Polar residues" evidence="1">
    <location>
        <begin position="1"/>
        <end position="20"/>
    </location>
</feature>
<evidence type="ECO:0000256" key="1">
    <source>
        <dbReference type="SAM" id="MobiDB-lite"/>
    </source>
</evidence>
<feature type="compositionally biased region" description="Polar residues" evidence="1">
    <location>
        <begin position="296"/>
        <end position="315"/>
    </location>
</feature>
<gene>
    <name evidence="2" type="ORF">Cgig2_021392</name>
</gene>
<dbReference type="InterPro" id="IPR046955">
    <property type="entry name" value="PHR1-like"/>
</dbReference>
<dbReference type="OrthoDB" id="551907at2759"/>
<dbReference type="PANTHER" id="PTHR31314">
    <property type="entry name" value="MYB FAMILY TRANSCRIPTION FACTOR PHL7-LIKE"/>
    <property type="match status" value="1"/>
</dbReference>
<dbReference type="Gene3D" id="1.10.10.60">
    <property type="entry name" value="Homeodomain-like"/>
    <property type="match status" value="1"/>
</dbReference>
<evidence type="ECO:0000313" key="3">
    <source>
        <dbReference type="Proteomes" id="UP001153076"/>
    </source>
</evidence>
<dbReference type="EMBL" id="JAKOGI010001188">
    <property type="protein sequence ID" value="KAJ8427136.1"/>
    <property type="molecule type" value="Genomic_DNA"/>
</dbReference>
<accession>A0A9Q1GUF3</accession>
<dbReference type="PANTHER" id="PTHR31314:SF168">
    <property type="entry name" value="MYB-LIKE HTH TRANSCRIPTIONAL REGULATOR FAMILY PROTEIN"/>
    <property type="match status" value="1"/>
</dbReference>
<dbReference type="AlphaFoldDB" id="A0A9Q1GUF3"/>
<feature type="region of interest" description="Disordered" evidence="1">
    <location>
        <begin position="1"/>
        <end position="70"/>
    </location>
</feature>
<dbReference type="GO" id="GO:0003700">
    <property type="term" value="F:DNA-binding transcription factor activity"/>
    <property type="evidence" value="ECO:0007669"/>
    <property type="project" value="InterPro"/>
</dbReference>
<name>A0A9Q1GUF3_9CARY</name>
<feature type="compositionally biased region" description="Acidic residues" evidence="1">
    <location>
        <begin position="23"/>
        <end position="35"/>
    </location>
</feature>
<proteinExistence type="predicted"/>
<dbReference type="Proteomes" id="UP001153076">
    <property type="component" value="Unassembled WGS sequence"/>
</dbReference>
<feature type="region of interest" description="Disordered" evidence="1">
    <location>
        <begin position="280"/>
        <end position="315"/>
    </location>
</feature>
<keyword evidence="3" id="KW-1185">Reference proteome</keyword>
<organism evidence="2 3">
    <name type="scientific">Carnegiea gigantea</name>
    <dbReference type="NCBI Taxonomy" id="171969"/>
    <lineage>
        <taxon>Eukaryota</taxon>
        <taxon>Viridiplantae</taxon>
        <taxon>Streptophyta</taxon>
        <taxon>Embryophyta</taxon>
        <taxon>Tracheophyta</taxon>
        <taxon>Spermatophyta</taxon>
        <taxon>Magnoliopsida</taxon>
        <taxon>eudicotyledons</taxon>
        <taxon>Gunneridae</taxon>
        <taxon>Pentapetalae</taxon>
        <taxon>Caryophyllales</taxon>
        <taxon>Cactineae</taxon>
        <taxon>Cactaceae</taxon>
        <taxon>Cactoideae</taxon>
        <taxon>Echinocereeae</taxon>
        <taxon>Carnegiea</taxon>
    </lineage>
</organism>
<sequence length="315" mass="35812">MQESNTSQQHECSKMDNQTDLGPGEDDQDEDEENAQEMTKYGGGSSSSNSTIEEVIHDKKPNSPTVRPYVRSKTPRLRWTPDLHLRFVHAVQRLGGQDNLMLGQKHIFDAGDCNIFNLSQLPVFQGCGQMRGPDFRYQGATWTSHKNPKQNPLHMEFIARRDDHNDDGRFWFEQSYEQDQAWHNPIIEPIIGDLNPLMQNFIPGNITSDTCHESLRNQVAFKRKRMDYYDIDLDLDLSLKQPKRGSVNEIHESQLGLAILDKDMVESGLSLLFHRSPPSSPLKLNCKDKEGADANGGSNKQEYARRGTSTPDLTL</sequence>
<comment type="caution">
    <text evidence="2">The sequence shown here is derived from an EMBL/GenBank/DDBJ whole genome shotgun (WGS) entry which is preliminary data.</text>
</comment>
<protein>
    <submittedName>
        <fullName evidence="2">Uncharacterized protein</fullName>
    </submittedName>
</protein>
<evidence type="ECO:0000313" key="2">
    <source>
        <dbReference type="EMBL" id="KAJ8427136.1"/>
    </source>
</evidence>